<dbReference type="EMBL" id="CP025003">
    <property type="protein sequence ID" value="ATZ94784.1"/>
    <property type="molecule type" value="Genomic_DNA"/>
</dbReference>
<organism evidence="1 2">
    <name type="scientific">Dickeya fangzhongdai</name>
    <dbReference type="NCBI Taxonomy" id="1778540"/>
    <lineage>
        <taxon>Bacteria</taxon>
        <taxon>Pseudomonadati</taxon>
        <taxon>Pseudomonadota</taxon>
        <taxon>Gammaproteobacteria</taxon>
        <taxon>Enterobacterales</taxon>
        <taxon>Pectobacteriaceae</taxon>
        <taxon>Dickeya</taxon>
    </lineage>
</organism>
<reference evidence="2" key="1">
    <citation type="journal article" date="2018" name="Genome Announc.">
        <title>Complete genome sequence of a Dickeya fangzhongdai type strain causing bleeding canker of pear tree trunks.</title>
        <authorList>
            <person name="Zhao Y."/>
            <person name="Tian Y."/>
            <person name="Li X."/>
            <person name="Hu B."/>
        </authorList>
    </citation>
    <scope>NUCLEOTIDE SEQUENCE [LARGE SCALE GENOMIC DNA]</scope>
    <source>
        <strain evidence="2">DSM 101947</strain>
    </source>
</reference>
<evidence type="ECO:0000313" key="1">
    <source>
        <dbReference type="EMBL" id="ATZ94784.1"/>
    </source>
</evidence>
<dbReference type="AlphaFoldDB" id="A0A2K8QMS1"/>
<keyword evidence="2" id="KW-1185">Reference proteome</keyword>
<dbReference type="KEGG" id="dfn:CVE23_12825"/>
<gene>
    <name evidence="1" type="ORF">CVE23_12825</name>
</gene>
<proteinExistence type="predicted"/>
<protein>
    <submittedName>
        <fullName evidence="1">Uncharacterized protein</fullName>
    </submittedName>
</protein>
<dbReference type="Proteomes" id="UP000231901">
    <property type="component" value="Chromosome"/>
</dbReference>
<accession>A0A2K8QMS1</accession>
<sequence length="99" mass="11084">MKKYLFQLFCMSCFLFAATADAKNTRLSDNQIRQIIIEESIADYSGSCACPYSSARNGSRCGGRSAWSRKGGAAPLCYKEEVTKERVARWRAENGERAQ</sequence>
<evidence type="ECO:0000313" key="2">
    <source>
        <dbReference type="Proteomes" id="UP000231901"/>
    </source>
</evidence>
<dbReference type="OrthoDB" id="5525214at2"/>
<name>A0A2K8QMS1_9GAMM</name>